<sequence>MKKLTLLTLLAVAVNIPNTFAHDDHKTKKKLSNEKCVKGGDCCKKGTSKAAMMKAAKPAAKTAAKKA</sequence>
<comment type="caution">
    <text evidence="2">The sequence shown here is derived from an EMBL/GenBank/DDBJ whole genome shotgun (WGS) entry which is preliminary data.</text>
</comment>
<keyword evidence="1" id="KW-0732">Signal</keyword>
<feature type="chain" id="PRO_5037279740" description="Pentapeptide MXKDX repeat protein" evidence="1">
    <location>
        <begin position="22"/>
        <end position="67"/>
    </location>
</feature>
<gene>
    <name evidence="2" type="ORF">IRJ16_06810</name>
</gene>
<feature type="signal peptide" evidence="1">
    <location>
        <begin position="1"/>
        <end position="21"/>
    </location>
</feature>
<dbReference type="AlphaFoldDB" id="A0A929KZV0"/>
<protein>
    <recommendedName>
        <fullName evidence="4">Pentapeptide MXKDX repeat protein</fullName>
    </recommendedName>
</protein>
<evidence type="ECO:0000256" key="1">
    <source>
        <dbReference type="SAM" id="SignalP"/>
    </source>
</evidence>
<organism evidence="2 3">
    <name type="scientific">Mucilaginibacter myungsuensis</name>
    <dbReference type="NCBI Taxonomy" id="649104"/>
    <lineage>
        <taxon>Bacteria</taxon>
        <taxon>Pseudomonadati</taxon>
        <taxon>Bacteroidota</taxon>
        <taxon>Sphingobacteriia</taxon>
        <taxon>Sphingobacteriales</taxon>
        <taxon>Sphingobacteriaceae</taxon>
        <taxon>Mucilaginibacter</taxon>
    </lineage>
</organism>
<dbReference type="Proteomes" id="UP000622475">
    <property type="component" value="Unassembled WGS sequence"/>
</dbReference>
<proteinExistence type="predicted"/>
<dbReference type="RefSeq" id="WP_194110774.1">
    <property type="nucleotide sequence ID" value="NZ_JADFFL010000002.1"/>
</dbReference>
<accession>A0A929KZV0</accession>
<reference evidence="2" key="1">
    <citation type="submission" date="2020-10" db="EMBL/GenBank/DDBJ databases">
        <title>Mucilaginibacter mali sp. nov., isolated from rhizosphere soil of apple orchard.</title>
        <authorList>
            <person name="Lee J.-S."/>
            <person name="Kim H.S."/>
            <person name="Kim J.-S."/>
        </authorList>
    </citation>
    <scope>NUCLEOTIDE SEQUENCE</scope>
    <source>
        <strain evidence="2">KCTC 22746</strain>
    </source>
</reference>
<evidence type="ECO:0008006" key="4">
    <source>
        <dbReference type="Google" id="ProtNLM"/>
    </source>
</evidence>
<keyword evidence="3" id="KW-1185">Reference proteome</keyword>
<name>A0A929KZV0_9SPHI</name>
<evidence type="ECO:0000313" key="3">
    <source>
        <dbReference type="Proteomes" id="UP000622475"/>
    </source>
</evidence>
<evidence type="ECO:0000313" key="2">
    <source>
        <dbReference type="EMBL" id="MBE9661590.1"/>
    </source>
</evidence>
<dbReference type="EMBL" id="JADFFL010000002">
    <property type="protein sequence ID" value="MBE9661590.1"/>
    <property type="molecule type" value="Genomic_DNA"/>
</dbReference>